<evidence type="ECO:0000256" key="1">
    <source>
        <dbReference type="SAM" id="MobiDB-lite"/>
    </source>
</evidence>
<dbReference type="EMBL" id="MN740503">
    <property type="protein sequence ID" value="QHU30104.1"/>
    <property type="molecule type" value="Genomic_DNA"/>
</dbReference>
<name>A0A6C0LKN8_9ZZZZ</name>
<proteinExistence type="predicted"/>
<dbReference type="AlphaFoldDB" id="A0A6C0LKN8"/>
<feature type="region of interest" description="Disordered" evidence="1">
    <location>
        <begin position="248"/>
        <end position="284"/>
    </location>
</feature>
<evidence type="ECO:0000313" key="2">
    <source>
        <dbReference type="EMBL" id="QHU30104.1"/>
    </source>
</evidence>
<organism evidence="2">
    <name type="scientific">viral metagenome</name>
    <dbReference type="NCBI Taxonomy" id="1070528"/>
    <lineage>
        <taxon>unclassified sequences</taxon>
        <taxon>metagenomes</taxon>
        <taxon>organismal metagenomes</taxon>
    </lineage>
</organism>
<accession>A0A6C0LKN8</accession>
<feature type="compositionally biased region" description="Basic residues" evidence="1">
    <location>
        <begin position="260"/>
        <end position="284"/>
    </location>
</feature>
<reference evidence="2" key="1">
    <citation type="journal article" date="2020" name="Nature">
        <title>Giant virus diversity and host interactions through global metagenomics.</title>
        <authorList>
            <person name="Schulz F."/>
            <person name="Roux S."/>
            <person name="Paez-Espino D."/>
            <person name="Jungbluth S."/>
            <person name="Walsh D.A."/>
            <person name="Denef V.J."/>
            <person name="McMahon K.D."/>
            <person name="Konstantinidis K.T."/>
            <person name="Eloe-Fadrosh E.A."/>
            <person name="Kyrpides N.C."/>
            <person name="Woyke T."/>
        </authorList>
    </citation>
    <scope>NUCLEOTIDE SEQUENCE</scope>
    <source>
        <strain evidence="2">GVMAG-M-3300027833-11</strain>
    </source>
</reference>
<protein>
    <submittedName>
        <fullName evidence="2">Uncharacterized protein</fullName>
    </submittedName>
</protein>
<sequence>MSTITIKLNTKGDAVKNDITFKPSMVNPNMKATTIYMPPTFKLSDSLIKKAVKDSTSIEEVLTTPSMFQSLLRYSTDRAKGYKRISLQEAQETGIIDSNYTFMQQLWLKKGQRIFIDDRAYDIITTKIQNKTFPSSNDNVAFTMTVDIRVIQSKRNSIINRTKMSCDDKRSHINDLYEELYGIPFFGYRDPSVKQGNAPVMYSSVKTGIATGKSPGKDKPKTNPYAPYGTVNGVAPYGMMPAAIPIAYPYPSAPPAPSRGGKKKNKSTRRRRRKRKSSTSKRRA</sequence>